<organism evidence="1">
    <name type="scientific">Tuwongella immobilis</name>
    <dbReference type="NCBI Taxonomy" id="692036"/>
    <lineage>
        <taxon>Bacteria</taxon>
        <taxon>Pseudomonadati</taxon>
        <taxon>Planctomycetota</taxon>
        <taxon>Planctomycetia</taxon>
        <taxon>Gemmatales</taxon>
        <taxon>Gemmataceae</taxon>
        <taxon>Tuwongella</taxon>
    </lineage>
</organism>
<dbReference type="Proteomes" id="UP000464378">
    <property type="component" value="Chromosome"/>
</dbReference>
<proteinExistence type="predicted"/>
<gene>
    <name evidence="1" type="ORF">GMBLW1_26730</name>
</gene>
<accession>A0A6C2YIP7</accession>
<keyword evidence="2" id="KW-1185">Reference proteome</keyword>
<reference evidence="1" key="1">
    <citation type="submission" date="2019-04" db="EMBL/GenBank/DDBJ databases">
        <authorList>
            <consortium name="Science for Life Laboratories"/>
        </authorList>
    </citation>
    <scope>NUCLEOTIDE SEQUENCE</scope>
    <source>
        <strain evidence="1">MBLW1</strain>
    </source>
</reference>
<dbReference type="AlphaFoldDB" id="A0A6C2YIP7"/>
<name>A0A6C2YIP7_9BACT</name>
<dbReference type="EMBL" id="LR586016">
    <property type="protein sequence ID" value="VIP01287.1"/>
    <property type="molecule type" value="Genomic_DNA"/>
</dbReference>
<sequence length="169" mass="19425">MPMKKTRLLLGMGCSRFAMCLYWVVGVYDSTRAIQISGEFNFLHFVCVGYEGDGKVRPVCLYRTGLFGWYEPVPTGYGPHDAAYIPEMKTILYRIHRSETPNCVIVMLPDRSLVLIPIDFVRKTSTFTEYRALPSEKRPIVLEDILHDETNGFQIDFLINERIRGLHGD</sequence>
<evidence type="ECO:0000313" key="1">
    <source>
        <dbReference type="EMBL" id="VIP01287.1"/>
    </source>
</evidence>
<dbReference type="EMBL" id="LR593887">
    <property type="protein sequence ID" value="VTR98000.1"/>
    <property type="molecule type" value="Genomic_DNA"/>
</dbReference>
<protein>
    <submittedName>
        <fullName evidence="1">Uncharacterized protein</fullName>
    </submittedName>
</protein>
<dbReference type="RefSeq" id="WP_162656507.1">
    <property type="nucleotide sequence ID" value="NZ_LR593887.1"/>
</dbReference>
<evidence type="ECO:0000313" key="2">
    <source>
        <dbReference type="Proteomes" id="UP000464378"/>
    </source>
</evidence>
<dbReference type="KEGG" id="tim:GMBLW1_26730"/>
<dbReference type="InParanoid" id="A0A6C2YIP7"/>